<dbReference type="PROSITE" id="PS51257">
    <property type="entry name" value="PROKAR_LIPOPROTEIN"/>
    <property type="match status" value="1"/>
</dbReference>
<evidence type="ECO:0000313" key="1">
    <source>
        <dbReference type="EMBL" id="EDS00964.1"/>
    </source>
</evidence>
<dbReference type="AlphaFoldDB" id="B0MN13"/>
<sequence>MKKWLIIFVTAVIFSIPILSGCGADTDIKSQEYIVATDMVKYNLHGIEDFGFNVNLISRNKDIDVEFLGFEGENTQGLSVQFNDDSYEEIKKLNHNGYYIRLLGFVCKTADDYVKIDSVNLKIDGADKKFDFPTPIEHYLKNDDADSYAYVQDHPVFISTNSYSSSEYCFKYCAEDEITVQSFAFNDFWRIKSAVVSVDDVEIGGMDSLPLTLKKGSELSVKCVLDFKNPDNTADYDSIYCDSVLTYALKSGKQFTLYNNLISQSISNEDDAKCAIDYILKNKIK</sequence>
<reference evidence="1" key="1">
    <citation type="submission" date="2007-10" db="EMBL/GenBank/DDBJ databases">
        <authorList>
            <person name="Fulton L."/>
            <person name="Clifton S."/>
            <person name="Fulton B."/>
            <person name="Xu J."/>
            <person name="Minx P."/>
            <person name="Pepin K.H."/>
            <person name="Johnson M."/>
            <person name="Thiruvilangam P."/>
            <person name="Bhonagiri V."/>
            <person name="Nash W.E."/>
            <person name="Mardis E.R."/>
            <person name="Wilson R.K."/>
        </authorList>
    </citation>
    <scope>NUCLEOTIDE SEQUENCE [LARGE SCALE GENOMIC DNA]</scope>
    <source>
        <strain evidence="1">DSM 15702</strain>
    </source>
</reference>
<name>B0MN13_9FIRM</name>
<evidence type="ECO:0000313" key="2">
    <source>
        <dbReference type="Proteomes" id="UP000005326"/>
    </source>
</evidence>
<comment type="caution">
    <text evidence="1">The sequence shown here is derived from an EMBL/GenBank/DDBJ whole genome shotgun (WGS) entry which is preliminary data.</text>
</comment>
<protein>
    <submittedName>
        <fullName evidence="1">Uncharacterized protein</fullName>
    </submittedName>
</protein>
<reference evidence="1" key="2">
    <citation type="submission" date="2014-06" db="EMBL/GenBank/DDBJ databases">
        <title>Draft genome sequence of Eubacterium siraeum (DSM 15702).</title>
        <authorList>
            <person name="Sudarsanam P."/>
            <person name="Ley R."/>
            <person name="Guruge J."/>
            <person name="Turnbaugh P.J."/>
            <person name="Mahowald M."/>
            <person name="Liep D."/>
            <person name="Gordon J."/>
        </authorList>
    </citation>
    <scope>NUCLEOTIDE SEQUENCE</scope>
    <source>
        <strain evidence="1">DSM 15702</strain>
    </source>
</reference>
<gene>
    <name evidence="1" type="ORF">EUBSIR_01246</name>
</gene>
<keyword evidence="2" id="KW-1185">Reference proteome</keyword>
<proteinExistence type="predicted"/>
<organism evidence="1 2">
    <name type="scientific">[Eubacterium] siraeum DSM 15702</name>
    <dbReference type="NCBI Taxonomy" id="428128"/>
    <lineage>
        <taxon>Bacteria</taxon>
        <taxon>Bacillati</taxon>
        <taxon>Bacillota</taxon>
        <taxon>Clostridia</taxon>
        <taxon>Eubacteriales</taxon>
        <taxon>Oscillospiraceae</taxon>
        <taxon>Oscillospiraceae incertae sedis</taxon>
    </lineage>
</organism>
<accession>B0MN13</accession>
<dbReference type="Proteomes" id="UP000005326">
    <property type="component" value="Unassembled WGS sequence"/>
</dbReference>
<dbReference type="EMBL" id="ABCA03000044">
    <property type="protein sequence ID" value="EDS00964.1"/>
    <property type="molecule type" value="Genomic_DNA"/>
</dbReference>